<dbReference type="EMBL" id="KN833034">
    <property type="protein sequence ID" value="KIM76510.1"/>
    <property type="molecule type" value="Genomic_DNA"/>
</dbReference>
<keyword evidence="3" id="KW-1185">Reference proteome</keyword>
<feature type="compositionally biased region" description="Polar residues" evidence="1">
    <location>
        <begin position="1"/>
        <end position="16"/>
    </location>
</feature>
<accession>A0A0C3EVG5</accession>
<organism evidence="2 3">
    <name type="scientific">Piloderma croceum (strain F 1598)</name>
    <dbReference type="NCBI Taxonomy" id="765440"/>
    <lineage>
        <taxon>Eukaryota</taxon>
        <taxon>Fungi</taxon>
        <taxon>Dikarya</taxon>
        <taxon>Basidiomycota</taxon>
        <taxon>Agaricomycotina</taxon>
        <taxon>Agaricomycetes</taxon>
        <taxon>Agaricomycetidae</taxon>
        <taxon>Atheliales</taxon>
        <taxon>Atheliaceae</taxon>
        <taxon>Piloderma</taxon>
    </lineage>
</organism>
<evidence type="ECO:0000256" key="1">
    <source>
        <dbReference type="SAM" id="MobiDB-lite"/>
    </source>
</evidence>
<feature type="region of interest" description="Disordered" evidence="1">
    <location>
        <begin position="1"/>
        <end position="23"/>
    </location>
</feature>
<name>A0A0C3EVG5_PILCF</name>
<evidence type="ECO:0000313" key="2">
    <source>
        <dbReference type="EMBL" id="KIM76510.1"/>
    </source>
</evidence>
<evidence type="ECO:0000313" key="3">
    <source>
        <dbReference type="Proteomes" id="UP000054166"/>
    </source>
</evidence>
<dbReference type="AlphaFoldDB" id="A0A0C3EVG5"/>
<reference evidence="2 3" key="1">
    <citation type="submission" date="2014-04" db="EMBL/GenBank/DDBJ databases">
        <authorList>
            <consortium name="DOE Joint Genome Institute"/>
            <person name="Kuo A."/>
            <person name="Tarkka M."/>
            <person name="Buscot F."/>
            <person name="Kohler A."/>
            <person name="Nagy L.G."/>
            <person name="Floudas D."/>
            <person name="Copeland A."/>
            <person name="Barry K.W."/>
            <person name="Cichocki N."/>
            <person name="Veneault-Fourrey C."/>
            <person name="LaButti K."/>
            <person name="Lindquist E.A."/>
            <person name="Lipzen A."/>
            <person name="Lundell T."/>
            <person name="Morin E."/>
            <person name="Murat C."/>
            <person name="Sun H."/>
            <person name="Tunlid A."/>
            <person name="Henrissat B."/>
            <person name="Grigoriev I.V."/>
            <person name="Hibbett D.S."/>
            <person name="Martin F."/>
            <person name="Nordberg H.P."/>
            <person name="Cantor M.N."/>
            <person name="Hua S.X."/>
        </authorList>
    </citation>
    <scope>NUCLEOTIDE SEQUENCE [LARGE SCALE GENOMIC DNA]</scope>
    <source>
        <strain evidence="2 3">F 1598</strain>
    </source>
</reference>
<sequence>MTAAPTYSSDGSNRPPTHTPDARYPVYASGVSKMVRVWSAGVKVTHDTGNGYLDLDEQPKTAESLFSETSNDSGVPVEHVADPKSQTSVPSGMNKKIHATNTINWHTYDS</sequence>
<dbReference type="InParanoid" id="A0A0C3EVG5"/>
<dbReference type="Proteomes" id="UP000054166">
    <property type="component" value="Unassembled WGS sequence"/>
</dbReference>
<proteinExistence type="predicted"/>
<gene>
    <name evidence="2" type="ORF">PILCRDRAFT_12746</name>
</gene>
<reference evidence="3" key="2">
    <citation type="submission" date="2015-01" db="EMBL/GenBank/DDBJ databases">
        <title>Evolutionary Origins and Diversification of the Mycorrhizal Mutualists.</title>
        <authorList>
            <consortium name="DOE Joint Genome Institute"/>
            <consortium name="Mycorrhizal Genomics Consortium"/>
            <person name="Kohler A."/>
            <person name="Kuo A."/>
            <person name="Nagy L.G."/>
            <person name="Floudas D."/>
            <person name="Copeland A."/>
            <person name="Barry K.W."/>
            <person name="Cichocki N."/>
            <person name="Veneault-Fourrey C."/>
            <person name="LaButti K."/>
            <person name="Lindquist E.A."/>
            <person name="Lipzen A."/>
            <person name="Lundell T."/>
            <person name="Morin E."/>
            <person name="Murat C."/>
            <person name="Riley R."/>
            <person name="Ohm R."/>
            <person name="Sun H."/>
            <person name="Tunlid A."/>
            <person name="Henrissat B."/>
            <person name="Grigoriev I.V."/>
            <person name="Hibbett D.S."/>
            <person name="Martin F."/>
        </authorList>
    </citation>
    <scope>NUCLEOTIDE SEQUENCE [LARGE SCALE GENOMIC DNA]</scope>
    <source>
        <strain evidence="3">F 1598</strain>
    </source>
</reference>
<protein>
    <submittedName>
        <fullName evidence="2">Uncharacterized protein</fullName>
    </submittedName>
</protein>
<dbReference type="HOGENOM" id="CLU_2171999_0_0_1"/>
<feature type="region of interest" description="Disordered" evidence="1">
    <location>
        <begin position="66"/>
        <end position="94"/>
    </location>
</feature>